<name>A0AAJ1QYH8_9FLAO</name>
<dbReference type="RefSeq" id="WP_261973217.1">
    <property type="nucleotide sequence ID" value="NZ_CP103460.1"/>
</dbReference>
<proteinExistence type="predicted"/>
<dbReference type="InterPro" id="IPR006179">
    <property type="entry name" value="5_nucleotidase/apyrase"/>
</dbReference>
<evidence type="ECO:0000313" key="2">
    <source>
        <dbReference type="EMBL" id="MDN3620663.1"/>
    </source>
</evidence>
<feature type="domain" description="5'-Nucleotidase C-terminal" evidence="1">
    <location>
        <begin position="70"/>
        <end position="211"/>
    </location>
</feature>
<evidence type="ECO:0000313" key="3">
    <source>
        <dbReference type="Proteomes" id="UP001228636"/>
    </source>
</evidence>
<dbReference type="PANTHER" id="PTHR11575">
    <property type="entry name" value="5'-NUCLEOTIDASE-RELATED"/>
    <property type="match status" value="1"/>
</dbReference>
<dbReference type="AlphaFoldDB" id="A0AAJ1QYH8"/>
<keyword evidence="2" id="KW-0378">Hydrolase</keyword>
<dbReference type="SUPFAM" id="SSF55816">
    <property type="entry name" value="5'-nucleotidase (syn. UDP-sugar hydrolase), C-terminal domain"/>
    <property type="match status" value="1"/>
</dbReference>
<dbReference type="Gene3D" id="3.90.780.10">
    <property type="entry name" value="5'-Nucleotidase, C-terminal domain"/>
    <property type="match status" value="1"/>
</dbReference>
<dbReference type="InterPro" id="IPR008334">
    <property type="entry name" value="5'-Nucleotdase_C"/>
</dbReference>
<evidence type="ECO:0000259" key="1">
    <source>
        <dbReference type="Pfam" id="PF02872"/>
    </source>
</evidence>
<protein>
    <submittedName>
        <fullName evidence="2">5'-nucleotidase</fullName>
        <ecNumber evidence="2">3.1.3.5</ecNumber>
    </submittedName>
</protein>
<dbReference type="PROSITE" id="PS51257">
    <property type="entry name" value="PROKAR_LIPOPROTEIN"/>
    <property type="match status" value="1"/>
</dbReference>
<dbReference type="InterPro" id="IPR036907">
    <property type="entry name" value="5'-Nucleotdase_C_sf"/>
</dbReference>
<gene>
    <name evidence="2" type="ORF">QWY81_14450</name>
</gene>
<dbReference type="Proteomes" id="UP001228636">
    <property type="component" value="Unassembled WGS sequence"/>
</dbReference>
<dbReference type="EMBL" id="JAUFQH010000013">
    <property type="protein sequence ID" value="MDN3620663.1"/>
    <property type="molecule type" value="Genomic_DNA"/>
</dbReference>
<dbReference type="EC" id="3.1.3.5" evidence="2"/>
<dbReference type="PANTHER" id="PTHR11575:SF24">
    <property type="entry name" value="5'-NUCLEOTIDASE"/>
    <property type="match status" value="1"/>
</dbReference>
<organism evidence="2 3">
    <name type="scientific">Polaribacter sejongensis</name>
    <dbReference type="NCBI Taxonomy" id="985043"/>
    <lineage>
        <taxon>Bacteria</taxon>
        <taxon>Pseudomonadati</taxon>
        <taxon>Bacteroidota</taxon>
        <taxon>Flavobacteriia</taxon>
        <taxon>Flavobacteriales</taxon>
        <taxon>Flavobacteriaceae</taxon>
    </lineage>
</organism>
<sequence length="248" mass="27687">MKLSHFICSLLLVVSCKKADQQLTKITAKNIAIDSTFVSSAKITNLIAPYKEQLTGDMQETLTYTPIKLTRQNVDRQSTLGNLLADMCVAVANPLFKEKTNNSIDFSMFNSGGIRASIPAGNITKEHAFKLMPFDNELVVATLTGDKVKELVTYFIKNKAAHPLSKNIELTITGDTYTLLINGKPLDKNKTYTVLTSDYLQDGGDKMNFFKNPVALTVLDYKMRDAIIDYFQKVDTLQTTIDNRVKLN</sequence>
<comment type="caution">
    <text evidence="2">The sequence shown here is derived from an EMBL/GenBank/DDBJ whole genome shotgun (WGS) entry which is preliminary data.</text>
</comment>
<accession>A0AAJ1QYH8</accession>
<dbReference type="GO" id="GO:0030288">
    <property type="term" value="C:outer membrane-bounded periplasmic space"/>
    <property type="evidence" value="ECO:0007669"/>
    <property type="project" value="TreeGrafter"/>
</dbReference>
<dbReference type="PRINTS" id="PR01607">
    <property type="entry name" value="APYRASEFAMLY"/>
</dbReference>
<dbReference type="GO" id="GO:0008253">
    <property type="term" value="F:5'-nucleotidase activity"/>
    <property type="evidence" value="ECO:0007669"/>
    <property type="project" value="UniProtKB-EC"/>
</dbReference>
<dbReference type="Pfam" id="PF02872">
    <property type="entry name" value="5_nucleotid_C"/>
    <property type="match status" value="1"/>
</dbReference>
<reference evidence="2 3" key="1">
    <citation type="journal article" date="2014" name="Int. J. Syst. Evol. Microbiol.">
        <title>Complete genome sequence of Corynebacterium casei LMG S-19264T (=DSM 44701T), isolated from a smear-ripened cheese.</title>
        <authorList>
            <consortium name="US DOE Joint Genome Institute (JGI-PGF)"/>
            <person name="Walter F."/>
            <person name="Albersmeier A."/>
            <person name="Kalinowski J."/>
            <person name="Ruckert C."/>
        </authorList>
    </citation>
    <scope>NUCLEOTIDE SEQUENCE [LARGE SCALE GENOMIC DNA]</scope>
    <source>
        <strain evidence="2 3">CECT 8670</strain>
    </source>
</reference>
<dbReference type="GO" id="GO:0009166">
    <property type="term" value="P:nucleotide catabolic process"/>
    <property type="evidence" value="ECO:0007669"/>
    <property type="project" value="InterPro"/>
</dbReference>
<dbReference type="GO" id="GO:0008768">
    <property type="term" value="F:UDP-sugar diphosphatase activity"/>
    <property type="evidence" value="ECO:0007669"/>
    <property type="project" value="TreeGrafter"/>
</dbReference>